<dbReference type="InterPro" id="IPR009057">
    <property type="entry name" value="Homeodomain-like_sf"/>
</dbReference>
<feature type="compositionally biased region" description="Low complexity" evidence="9">
    <location>
        <begin position="217"/>
        <end position="261"/>
    </location>
</feature>
<evidence type="ECO:0000313" key="12">
    <source>
        <dbReference type="Proteomes" id="UP000076874"/>
    </source>
</evidence>
<dbReference type="FunFam" id="1.10.10.60:FF:000059">
    <property type="entry name" value="TGFB-induced factor homeobox 1"/>
    <property type="match status" value="1"/>
</dbReference>
<feature type="compositionally biased region" description="Basic and acidic residues" evidence="9">
    <location>
        <begin position="185"/>
        <end position="194"/>
    </location>
</feature>
<protein>
    <submittedName>
        <fullName evidence="11">Homeobox transcription factor</fullName>
    </submittedName>
</protein>
<dbReference type="GO" id="GO:0003677">
    <property type="term" value="F:DNA binding"/>
    <property type="evidence" value="ECO:0007669"/>
    <property type="project" value="UniProtKB-UniRule"/>
</dbReference>
<evidence type="ECO:0000313" key="11">
    <source>
        <dbReference type="EMBL" id="OAA65740.1"/>
    </source>
</evidence>
<feature type="region of interest" description="Disordered" evidence="9">
    <location>
        <begin position="517"/>
        <end position="536"/>
    </location>
</feature>
<feature type="compositionally biased region" description="Polar residues" evidence="9">
    <location>
        <begin position="308"/>
        <end position="324"/>
    </location>
</feature>
<evidence type="ECO:0000256" key="4">
    <source>
        <dbReference type="ARBA" id="ARBA00023155"/>
    </source>
</evidence>
<feature type="compositionally biased region" description="Basic residues" evidence="9">
    <location>
        <begin position="676"/>
        <end position="685"/>
    </location>
</feature>
<comment type="caution">
    <text evidence="11">The sequence shown here is derived from an EMBL/GenBank/DDBJ whole genome shotgun (WGS) entry which is preliminary data.</text>
</comment>
<comment type="similarity">
    <text evidence="7">Belongs to the TALE/TGIF homeobox family.</text>
</comment>
<feature type="region of interest" description="Disordered" evidence="9">
    <location>
        <begin position="24"/>
        <end position="112"/>
    </location>
</feature>
<accession>A0A162MRF4</accession>
<evidence type="ECO:0000256" key="7">
    <source>
        <dbReference type="ARBA" id="ARBA00038021"/>
    </source>
</evidence>
<dbReference type="Pfam" id="PF05920">
    <property type="entry name" value="Homeobox_KN"/>
    <property type="match status" value="1"/>
</dbReference>
<feature type="region of interest" description="Disordered" evidence="9">
    <location>
        <begin position="594"/>
        <end position="685"/>
    </location>
</feature>
<name>A0A162MRF4_9HYPO</name>
<keyword evidence="2" id="KW-0805">Transcription regulation</keyword>
<sequence>MSLVAMSAAPSSFSRDAAFRKSFPWDANDARRATDSPFASSSSRPPRADPGPAYALPSIRQAIPELQFSIPDAAQASSTTPTRTPIPPLSSSSSSLSSLGRLPLAASPNRTDPATLAATSEYVHAPAASSYKRQRLLSERDDDEREGRGGRDRRDGHGGRDDGQDERLNQVPRLFPVPPPPATHPHLEPPRERSVVGSLHRGNEGAAPAGNHSPRFAFSRASTSASSSPPMSSASSVTTATVANSVASAAASAASEGWPSSRRYPPVHHLEDERRPAESEYRSNTGSERLLPRLPQLRLPEYEMPASSFASQPPAYTNDRCPTTNSSNSNSNSNSNSSSSSSNSNYQYSCSQHRHHQLEDEERQQQPQHYRHQQHPQGAAPPSPHSLDGSPSSYGTSGAYHQHHPSRMQSLSLGAIRGFDRAVFPPADSSMPYHPHAAHATPSAGYQPPHSHHHHHNHHQHRHPRDPVSADEFGRLGLANGHPMGVGNAADGRGDAHSHGLSDAGVGGGVGVGVVGARTMGDPKMQRKRRGNLPKETTDKLRAWFYAHLHHPYPSEDEKQELMRQTGLQMNQISNWFINARRRHMPTLLNNARAETDAMSSSRAGRGREDGHPSSSGSIGGSSDHHRHNVLPTTERFVPSPERPFAAPMESSYGPSRSNKHGSPLSEDGFADPPRHHGHMKRGSV</sequence>
<evidence type="ECO:0000256" key="3">
    <source>
        <dbReference type="ARBA" id="ARBA00023125"/>
    </source>
</evidence>
<dbReference type="AlphaFoldDB" id="A0A162MRF4"/>
<dbReference type="Gene3D" id="1.10.10.60">
    <property type="entry name" value="Homeodomain-like"/>
    <property type="match status" value="1"/>
</dbReference>
<feature type="compositionally biased region" description="Low complexity" evidence="9">
    <location>
        <begin position="325"/>
        <end position="345"/>
    </location>
</feature>
<reference evidence="11 12" key="1">
    <citation type="journal article" date="2016" name="Genome Biol. Evol.">
        <title>Divergent and convergent evolution of fungal pathogenicity.</title>
        <authorList>
            <person name="Shang Y."/>
            <person name="Xiao G."/>
            <person name="Zheng P."/>
            <person name="Cen K."/>
            <person name="Zhan S."/>
            <person name="Wang C."/>
        </authorList>
    </citation>
    <scope>NUCLEOTIDE SEQUENCE [LARGE SCALE GENOMIC DNA]</scope>
    <source>
        <strain evidence="11 12">RCEF 264</strain>
    </source>
</reference>
<evidence type="ECO:0000256" key="2">
    <source>
        <dbReference type="ARBA" id="ARBA00023015"/>
    </source>
</evidence>
<evidence type="ECO:0000256" key="9">
    <source>
        <dbReference type="SAM" id="MobiDB-lite"/>
    </source>
</evidence>
<feature type="compositionally biased region" description="Basic residues" evidence="9">
    <location>
        <begin position="450"/>
        <end position="464"/>
    </location>
</feature>
<evidence type="ECO:0000259" key="10">
    <source>
        <dbReference type="PROSITE" id="PS50071"/>
    </source>
</evidence>
<keyword evidence="3 8" id="KW-0238">DNA-binding</keyword>
<keyword evidence="6 8" id="KW-0539">Nucleus</keyword>
<dbReference type="PROSITE" id="PS50071">
    <property type="entry name" value="HOMEOBOX_2"/>
    <property type="match status" value="1"/>
</dbReference>
<feature type="compositionally biased region" description="Low complexity" evidence="9">
    <location>
        <begin position="77"/>
        <end position="108"/>
    </location>
</feature>
<evidence type="ECO:0000256" key="5">
    <source>
        <dbReference type="ARBA" id="ARBA00023163"/>
    </source>
</evidence>
<feature type="compositionally biased region" description="Basic and acidic residues" evidence="9">
    <location>
        <begin position="268"/>
        <end position="281"/>
    </location>
</feature>
<dbReference type="SUPFAM" id="SSF46689">
    <property type="entry name" value="Homeodomain-like"/>
    <property type="match status" value="1"/>
</dbReference>
<dbReference type="Proteomes" id="UP000076874">
    <property type="component" value="Unassembled WGS sequence"/>
</dbReference>
<feature type="compositionally biased region" description="Low complexity" evidence="9">
    <location>
        <begin position="35"/>
        <end position="53"/>
    </location>
</feature>
<dbReference type="PANTHER" id="PTHR11850">
    <property type="entry name" value="HOMEOBOX PROTEIN TRANSCRIPTION FACTORS"/>
    <property type="match status" value="1"/>
</dbReference>
<dbReference type="InterPro" id="IPR050224">
    <property type="entry name" value="TALE_homeobox"/>
</dbReference>
<feature type="compositionally biased region" description="Basic and acidic residues" evidence="9">
    <location>
        <begin position="145"/>
        <end position="168"/>
    </location>
</feature>
<feature type="region of interest" description="Disordered" evidence="9">
    <location>
        <begin position="127"/>
        <end position="404"/>
    </location>
</feature>
<feature type="region of interest" description="Disordered" evidence="9">
    <location>
        <begin position="430"/>
        <end position="508"/>
    </location>
</feature>
<proteinExistence type="inferred from homology"/>
<dbReference type="EMBL" id="AZHD01000003">
    <property type="protein sequence ID" value="OAA65740.1"/>
    <property type="molecule type" value="Genomic_DNA"/>
</dbReference>
<dbReference type="InterPro" id="IPR001356">
    <property type="entry name" value="HD"/>
</dbReference>
<keyword evidence="5" id="KW-0804">Transcription</keyword>
<feature type="compositionally biased region" description="Basic and acidic residues" evidence="9">
    <location>
        <begin position="465"/>
        <end position="474"/>
    </location>
</feature>
<dbReference type="GO" id="GO:0006355">
    <property type="term" value="P:regulation of DNA-templated transcription"/>
    <property type="evidence" value="ECO:0007669"/>
    <property type="project" value="InterPro"/>
</dbReference>
<evidence type="ECO:0000256" key="6">
    <source>
        <dbReference type="ARBA" id="ARBA00023242"/>
    </source>
</evidence>
<feature type="domain" description="Homeobox" evidence="10">
    <location>
        <begin position="524"/>
        <end position="587"/>
    </location>
</feature>
<dbReference type="STRING" id="1081102.A0A162MRF4"/>
<dbReference type="OrthoDB" id="10056939at2759"/>
<dbReference type="SMART" id="SM00389">
    <property type="entry name" value="HOX"/>
    <property type="match status" value="1"/>
</dbReference>
<evidence type="ECO:0000256" key="8">
    <source>
        <dbReference type="PROSITE-ProRule" id="PRU00108"/>
    </source>
</evidence>
<organism evidence="11 12">
    <name type="scientific">Niveomyces insectorum RCEF 264</name>
    <dbReference type="NCBI Taxonomy" id="1081102"/>
    <lineage>
        <taxon>Eukaryota</taxon>
        <taxon>Fungi</taxon>
        <taxon>Dikarya</taxon>
        <taxon>Ascomycota</taxon>
        <taxon>Pezizomycotina</taxon>
        <taxon>Sordariomycetes</taxon>
        <taxon>Hypocreomycetidae</taxon>
        <taxon>Hypocreales</taxon>
        <taxon>Cordycipitaceae</taxon>
        <taxon>Niveomyces</taxon>
    </lineage>
</organism>
<evidence type="ECO:0000256" key="1">
    <source>
        <dbReference type="ARBA" id="ARBA00004123"/>
    </source>
</evidence>
<keyword evidence="4 8" id="KW-0371">Homeobox</keyword>
<keyword evidence="12" id="KW-1185">Reference proteome</keyword>
<feature type="DNA-binding region" description="Homeobox" evidence="8">
    <location>
        <begin position="526"/>
        <end position="588"/>
    </location>
</feature>
<dbReference type="CDD" id="cd00086">
    <property type="entry name" value="homeodomain"/>
    <property type="match status" value="1"/>
</dbReference>
<dbReference type="InterPro" id="IPR008422">
    <property type="entry name" value="KN_HD"/>
</dbReference>
<gene>
    <name evidence="11" type="ORF">SPI_02527</name>
</gene>
<dbReference type="GO" id="GO:0005634">
    <property type="term" value="C:nucleus"/>
    <property type="evidence" value="ECO:0007669"/>
    <property type="project" value="UniProtKB-SubCell"/>
</dbReference>
<comment type="subcellular location">
    <subcellularLocation>
        <location evidence="1 8">Nucleus</location>
    </subcellularLocation>
</comment>